<keyword evidence="3" id="KW-0067">ATP-binding</keyword>
<dbReference type="EMBL" id="ABCJ01000006">
    <property type="protein sequence ID" value="EDM23417.1"/>
    <property type="molecule type" value="Genomic_DNA"/>
</dbReference>
<dbReference type="CDD" id="cd01129">
    <property type="entry name" value="PulE-GspE-like"/>
    <property type="match status" value="1"/>
</dbReference>
<dbReference type="InterPro" id="IPR003593">
    <property type="entry name" value="AAA+_ATPase"/>
</dbReference>
<dbReference type="AlphaFoldDB" id="A0AAI9F174"/>
<dbReference type="Proteomes" id="UP000003288">
    <property type="component" value="Unassembled WGS sequence"/>
</dbReference>
<evidence type="ECO:0000313" key="5">
    <source>
        <dbReference type="EMBL" id="EDM23417.1"/>
    </source>
</evidence>
<comment type="similarity">
    <text evidence="1">Belongs to the GSP E family.</text>
</comment>
<sequence length="494" mass="55773">MKKINNINPKSIKLENFNVDEGIKYSLLPGEFEGKNYFFTTQKNLIDALNYYNKLDFCDFDIITTDDESFNRLLNQYLEVKTQKTLQDTEIVEEEDFEDVIKNSLDIMDSENSAPIIKLVNSIFFQAIKKNASDIHIETHENKGAIRFRIDGVLITQATLQKKVIELIINRIKVISNLDISEKRKPQDGRTQIKISNKTTDIRVSILPTYFGEKAVLRLLMESEHIPTLKELGFNTQITNGFKELLEHSYGMILVTGPTGSGKSTTLHSFLQTIATPEKNIITVEDPVEYKADNINQVQVNPKVGLTFATALRSILRQDPDIIMIGEIRDKETATMAIQASLTGHLVLSTLHTNNAAVTITRLNDIGIDRYLIASSIIGILSQRLVRILCNCKEIDENKEELEKILNTKITSPIYKAKGCPKCNFTGYKKRKAVGELFLMNDEVKTLITNGANDTELKQAMIKNGMKTLKENIIELILNGETSIKEAIRVGLKD</sequence>
<evidence type="ECO:0000256" key="2">
    <source>
        <dbReference type="ARBA" id="ARBA00022741"/>
    </source>
</evidence>
<keyword evidence="2" id="KW-0547">Nucleotide-binding</keyword>
<dbReference type="PANTHER" id="PTHR30258">
    <property type="entry name" value="TYPE II SECRETION SYSTEM PROTEIN GSPE-RELATED"/>
    <property type="match status" value="1"/>
</dbReference>
<evidence type="ECO:0000256" key="1">
    <source>
        <dbReference type="ARBA" id="ARBA00006611"/>
    </source>
</evidence>
<dbReference type="FunFam" id="3.30.450.90:FF:000001">
    <property type="entry name" value="Type II secretion system ATPase GspE"/>
    <property type="match status" value="1"/>
</dbReference>
<dbReference type="GO" id="GO:0005524">
    <property type="term" value="F:ATP binding"/>
    <property type="evidence" value="ECO:0007669"/>
    <property type="project" value="UniProtKB-KW"/>
</dbReference>
<dbReference type="FunFam" id="3.40.50.300:FF:000398">
    <property type="entry name" value="Type IV pilus assembly ATPase PilB"/>
    <property type="match status" value="1"/>
</dbReference>
<protein>
    <recommendedName>
        <fullName evidence="4">Bacterial type II secretion system protein E domain-containing protein</fullName>
    </recommendedName>
</protein>
<organism evidence="5 6">
    <name type="scientific">Caminibacter mediatlanticus TB-2</name>
    <dbReference type="NCBI Taxonomy" id="391592"/>
    <lineage>
        <taxon>Bacteria</taxon>
        <taxon>Pseudomonadati</taxon>
        <taxon>Campylobacterota</taxon>
        <taxon>Epsilonproteobacteria</taxon>
        <taxon>Nautiliales</taxon>
        <taxon>Nautiliaceae</taxon>
        <taxon>Caminibacter</taxon>
    </lineage>
</organism>
<comment type="caution">
    <text evidence="5">The sequence shown here is derived from an EMBL/GenBank/DDBJ whole genome shotgun (WGS) entry which is preliminary data.</text>
</comment>
<accession>A0AAI9F174</accession>
<dbReference type="PROSITE" id="PS00662">
    <property type="entry name" value="T2SP_E"/>
    <property type="match status" value="1"/>
</dbReference>
<dbReference type="SMART" id="SM00382">
    <property type="entry name" value="AAA"/>
    <property type="match status" value="1"/>
</dbReference>
<dbReference type="Gene3D" id="3.40.50.300">
    <property type="entry name" value="P-loop containing nucleotide triphosphate hydrolases"/>
    <property type="match status" value="1"/>
</dbReference>
<proteinExistence type="inferred from homology"/>
<dbReference type="SUPFAM" id="SSF52540">
    <property type="entry name" value="P-loop containing nucleoside triphosphate hydrolases"/>
    <property type="match status" value="1"/>
</dbReference>
<evidence type="ECO:0000259" key="4">
    <source>
        <dbReference type="PROSITE" id="PS00662"/>
    </source>
</evidence>
<dbReference type="InterPro" id="IPR001482">
    <property type="entry name" value="T2SS/T4SS_dom"/>
</dbReference>
<dbReference type="Gene3D" id="3.30.450.90">
    <property type="match status" value="1"/>
</dbReference>
<dbReference type="Pfam" id="PF00437">
    <property type="entry name" value="T2SSE"/>
    <property type="match status" value="1"/>
</dbReference>
<dbReference type="InterPro" id="IPR027417">
    <property type="entry name" value="P-loop_NTPase"/>
</dbReference>
<evidence type="ECO:0000313" key="6">
    <source>
        <dbReference type="Proteomes" id="UP000003288"/>
    </source>
</evidence>
<dbReference type="PANTHER" id="PTHR30258:SF1">
    <property type="entry name" value="PROTEIN TRANSPORT PROTEIN HOFB HOMOLOG"/>
    <property type="match status" value="1"/>
</dbReference>
<reference evidence="5 6" key="1">
    <citation type="journal article" date="2011" name="Stand. Genomic Sci.">
        <title>Draft genome sequence of Caminibacter mediatlanticus strain TB-2, an epsilonproteobacterium isolated from a deep-sea hydrothermal vent.</title>
        <authorList>
            <person name="Giovannelli D."/>
            <person name="Ferriera S."/>
            <person name="Johnson J."/>
            <person name="Kravitz S."/>
            <person name="Perez-Rodriguez I."/>
            <person name="Ricci J."/>
            <person name="O'Brien C."/>
            <person name="Voordeckers J.W."/>
            <person name="Bini E."/>
            <person name="Vetriani C."/>
        </authorList>
    </citation>
    <scope>NUCLEOTIDE SEQUENCE [LARGE SCALE GENOMIC DNA]</scope>
    <source>
        <strain evidence="5 6">TB-2</strain>
    </source>
</reference>
<feature type="domain" description="Bacterial type II secretion system protein E" evidence="4">
    <location>
        <begin position="316"/>
        <end position="330"/>
    </location>
</feature>
<gene>
    <name evidence="5" type="ORF">CMTB2_09135</name>
</gene>
<name>A0AAI9F174_9BACT</name>
<dbReference type="GO" id="GO:0005886">
    <property type="term" value="C:plasma membrane"/>
    <property type="evidence" value="ECO:0007669"/>
    <property type="project" value="TreeGrafter"/>
</dbReference>
<dbReference type="RefSeq" id="WP_007474949.1">
    <property type="nucleotide sequence ID" value="NZ_ABCJ01000006.1"/>
</dbReference>
<evidence type="ECO:0000256" key="3">
    <source>
        <dbReference type="ARBA" id="ARBA00022840"/>
    </source>
</evidence>
<dbReference type="GO" id="GO:0016887">
    <property type="term" value="F:ATP hydrolysis activity"/>
    <property type="evidence" value="ECO:0007669"/>
    <property type="project" value="TreeGrafter"/>
</dbReference>